<dbReference type="PANTHER" id="PTHR31970:SF0">
    <property type="entry name" value="MOLYBDATE TRANSPORTER 1"/>
    <property type="match status" value="1"/>
</dbReference>
<feature type="non-terminal residue" evidence="1">
    <location>
        <position position="1"/>
    </location>
</feature>
<dbReference type="PANTHER" id="PTHR31970">
    <property type="match status" value="1"/>
</dbReference>
<sequence>GIYNIITGVIYGIPMPVQPMKSIAAQALSDKDFGIPEIMTAGILTGGTLF</sequence>
<dbReference type="Proteomes" id="UP000236291">
    <property type="component" value="Unassembled WGS sequence"/>
</dbReference>
<comment type="caution">
    <text evidence="1">The sequence shown here is derived from an EMBL/GenBank/DDBJ whole genome shotgun (WGS) entry which is preliminary data.</text>
</comment>
<organism evidence="1 2">
    <name type="scientific">Trifolium pratense</name>
    <name type="common">Red clover</name>
    <dbReference type="NCBI Taxonomy" id="57577"/>
    <lineage>
        <taxon>Eukaryota</taxon>
        <taxon>Viridiplantae</taxon>
        <taxon>Streptophyta</taxon>
        <taxon>Embryophyta</taxon>
        <taxon>Tracheophyta</taxon>
        <taxon>Spermatophyta</taxon>
        <taxon>Magnoliopsida</taxon>
        <taxon>eudicotyledons</taxon>
        <taxon>Gunneridae</taxon>
        <taxon>Pentapetalae</taxon>
        <taxon>rosids</taxon>
        <taxon>fabids</taxon>
        <taxon>Fabales</taxon>
        <taxon>Fabaceae</taxon>
        <taxon>Papilionoideae</taxon>
        <taxon>50 kb inversion clade</taxon>
        <taxon>NPAAA clade</taxon>
        <taxon>Hologalegina</taxon>
        <taxon>IRL clade</taxon>
        <taxon>Trifolieae</taxon>
        <taxon>Trifolium</taxon>
    </lineage>
</organism>
<dbReference type="STRING" id="57577.A0A2K3KAW9"/>
<protein>
    <submittedName>
        <fullName evidence="1">Molybdate transporter 1-like protein</fullName>
    </submittedName>
</protein>
<gene>
    <name evidence="1" type="ORF">L195_g061629</name>
</gene>
<dbReference type="GO" id="GO:0015098">
    <property type="term" value="F:molybdate ion transmembrane transporter activity"/>
    <property type="evidence" value="ECO:0007669"/>
    <property type="project" value="InterPro"/>
</dbReference>
<evidence type="ECO:0000313" key="1">
    <source>
        <dbReference type="EMBL" id="PNX63441.1"/>
    </source>
</evidence>
<dbReference type="AlphaFoldDB" id="A0A2K3KAW9"/>
<dbReference type="InterPro" id="IPR031563">
    <property type="entry name" value="MOT1/MOT2"/>
</dbReference>
<dbReference type="EMBL" id="ASHM01155433">
    <property type="protein sequence ID" value="PNX63441.1"/>
    <property type="molecule type" value="Genomic_DNA"/>
</dbReference>
<accession>A0A2K3KAW9</accession>
<proteinExistence type="predicted"/>
<dbReference type="Pfam" id="PF16983">
    <property type="entry name" value="MFS_MOT1"/>
    <property type="match status" value="1"/>
</dbReference>
<reference evidence="1 2" key="2">
    <citation type="journal article" date="2017" name="Front. Plant Sci.">
        <title>Gene Classification and Mining of Molecular Markers Useful in Red Clover (Trifolium pratense) Breeding.</title>
        <authorList>
            <person name="Istvanek J."/>
            <person name="Dluhosova J."/>
            <person name="Dluhos P."/>
            <person name="Patkova L."/>
            <person name="Nedelnik J."/>
            <person name="Repkova J."/>
        </authorList>
    </citation>
    <scope>NUCLEOTIDE SEQUENCE [LARGE SCALE GENOMIC DNA]</scope>
    <source>
        <strain evidence="2">cv. Tatra</strain>
        <tissue evidence="1">Young leaves</tissue>
    </source>
</reference>
<reference evidence="1 2" key="1">
    <citation type="journal article" date="2014" name="Am. J. Bot.">
        <title>Genome assembly and annotation for red clover (Trifolium pratense; Fabaceae).</title>
        <authorList>
            <person name="Istvanek J."/>
            <person name="Jaros M."/>
            <person name="Krenek A."/>
            <person name="Repkova J."/>
        </authorList>
    </citation>
    <scope>NUCLEOTIDE SEQUENCE [LARGE SCALE GENOMIC DNA]</scope>
    <source>
        <strain evidence="2">cv. Tatra</strain>
        <tissue evidence="1">Young leaves</tissue>
    </source>
</reference>
<name>A0A2K3KAW9_TRIPR</name>
<feature type="non-terminal residue" evidence="1">
    <location>
        <position position="50"/>
    </location>
</feature>
<evidence type="ECO:0000313" key="2">
    <source>
        <dbReference type="Proteomes" id="UP000236291"/>
    </source>
</evidence>